<sequence length="137" mass="15185">MLDSIKADGAQPQRLSDPRLHLLEAEHLQQPQHLDPFPSPRFAQPRLQQSAEHQEGIGQLPAGERGRLVQRADLALEQRQIVQRLEQHVLALVGPAVPGDYRRAATDHHLLDVAADQDLAVTIGDRHRVVVAAVAHQ</sequence>
<dbReference type="AlphaFoldDB" id="A0A9X0R4J5"/>
<evidence type="ECO:0000313" key="3">
    <source>
        <dbReference type="Proteomes" id="UP000600101"/>
    </source>
</evidence>
<proteinExistence type="predicted"/>
<organism evidence="2 3">
    <name type="scientific">Siccirubricoccus deserti</name>
    <dbReference type="NCBI Taxonomy" id="2013562"/>
    <lineage>
        <taxon>Bacteria</taxon>
        <taxon>Pseudomonadati</taxon>
        <taxon>Pseudomonadota</taxon>
        <taxon>Alphaproteobacteria</taxon>
        <taxon>Acetobacterales</taxon>
        <taxon>Roseomonadaceae</taxon>
        <taxon>Siccirubricoccus</taxon>
    </lineage>
</organism>
<feature type="region of interest" description="Disordered" evidence="1">
    <location>
        <begin position="31"/>
        <end position="54"/>
    </location>
</feature>
<name>A0A9X0R4J5_9PROT</name>
<gene>
    <name evidence="2" type="ORF">H7965_24420</name>
</gene>
<accession>A0A9X0R4J5</accession>
<comment type="caution">
    <text evidence="2">The sequence shown here is derived from an EMBL/GenBank/DDBJ whole genome shotgun (WGS) entry which is preliminary data.</text>
</comment>
<reference evidence="2" key="1">
    <citation type="submission" date="2020-08" db="EMBL/GenBank/DDBJ databases">
        <authorList>
            <person name="Hu Y."/>
            <person name="Nguyen S.V."/>
            <person name="Li F."/>
            <person name="Fanning S."/>
        </authorList>
    </citation>
    <scope>NUCLEOTIDE SEQUENCE</scope>
    <source>
        <strain evidence="2">SYSU D8009</strain>
    </source>
</reference>
<dbReference type="EMBL" id="JACOMF010000054">
    <property type="protein sequence ID" value="MBC4018427.1"/>
    <property type="molecule type" value="Genomic_DNA"/>
</dbReference>
<evidence type="ECO:0000256" key="1">
    <source>
        <dbReference type="SAM" id="MobiDB-lite"/>
    </source>
</evidence>
<dbReference type="Proteomes" id="UP000600101">
    <property type="component" value="Unassembled WGS sequence"/>
</dbReference>
<evidence type="ECO:0000313" key="2">
    <source>
        <dbReference type="EMBL" id="MBC4018427.1"/>
    </source>
</evidence>
<keyword evidence="3" id="KW-1185">Reference proteome</keyword>
<protein>
    <submittedName>
        <fullName evidence="2">Uncharacterized protein</fullName>
    </submittedName>
</protein>